<feature type="compositionally biased region" description="Low complexity" evidence="1">
    <location>
        <begin position="114"/>
        <end position="125"/>
    </location>
</feature>
<organism evidence="4">
    <name type="scientific">Echinostoma caproni</name>
    <dbReference type="NCBI Taxonomy" id="27848"/>
    <lineage>
        <taxon>Eukaryota</taxon>
        <taxon>Metazoa</taxon>
        <taxon>Spiralia</taxon>
        <taxon>Lophotrochozoa</taxon>
        <taxon>Platyhelminthes</taxon>
        <taxon>Trematoda</taxon>
        <taxon>Digenea</taxon>
        <taxon>Plagiorchiida</taxon>
        <taxon>Echinostomata</taxon>
        <taxon>Echinostomatoidea</taxon>
        <taxon>Echinostomatidae</taxon>
        <taxon>Echinostoma</taxon>
    </lineage>
</organism>
<dbReference type="EMBL" id="UZAN01052072">
    <property type="protein sequence ID" value="VDP89282.1"/>
    <property type="molecule type" value="Genomic_DNA"/>
</dbReference>
<feature type="compositionally biased region" description="Polar residues" evidence="1">
    <location>
        <begin position="99"/>
        <end position="109"/>
    </location>
</feature>
<dbReference type="AlphaFoldDB" id="A0A183AYM1"/>
<dbReference type="WBParaSite" id="ECPE_0001209101-mRNA-1">
    <property type="protein sequence ID" value="ECPE_0001209101-mRNA-1"/>
    <property type="gene ID" value="ECPE_0001209101"/>
</dbReference>
<dbReference type="OrthoDB" id="10456181at2759"/>
<gene>
    <name evidence="2" type="ORF">ECPE_LOCUS12055</name>
</gene>
<reference evidence="4" key="1">
    <citation type="submission" date="2016-06" db="UniProtKB">
        <authorList>
            <consortium name="WormBaseParasite"/>
        </authorList>
    </citation>
    <scope>IDENTIFICATION</scope>
</reference>
<sequence>MERRKRMLAKEGVDQTKFSNIEFLLNDGVSNVDSCLSAVSGDGEGSLASSDAEAVDIPSKKRKDSSELGLDGHVSPDEESNSEVKFPRETDAHSEDFESQSPSGTTQKSLIDRSAPSAGGASASANLFGSKWNSERGGQTQDDAILLGDSDDEHDQVEQALHL</sequence>
<evidence type="ECO:0000313" key="4">
    <source>
        <dbReference type="WBParaSite" id="ECPE_0001209101-mRNA-1"/>
    </source>
</evidence>
<feature type="region of interest" description="Disordered" evidence="1">
    <location>
        <begin position="40"/>
        <end position="163"/>
    </location>
</feature>
<evidence type="ECO:0000313" key="2">
    <source>
        <dbReference type="EMBL" id="VDP89282.1"/>
    </source>
</evidence>
<evidence type="ECO:0000256" key="1">
    <source>
        <dbReference type="SAM" id="MobiDB-lite"/>
    </source>
</evidence>
<feature type="compositionally biased region" description="Basic and acidic residues" evidence="1">
    <location>
        <begin position="85"/>
        <end position="96"/>
    </location>
</feature>
<reference evidence="2 3" key="2">
    <citation type="submission" date="2018-11" db="EMBL/GenBank/DDBJ databases">
        <authorList>
            <consortium name="Pathogen Informatics"/>
        </authorList>
    </citation>
    <scope>NUCLEOTIDE SEQUENCE [LARGE SCALE GENOMIC DNA]</scope>
    <source>
        <strain evidence="2 3">Egypt</strain>
    </source>
</reference>
<evidence type="ECO:0000313" key="3">
    <source>
        <dbReference type="Proteomes" id="UP000272942"/>
    </source>
</evidence>
<keyword evidence="3" id="KW-1185">Reference proteome</keyword>
<proteinExistence type="predicted"/>
<dbReference type="Proteomes" id="UP000272942">
    <property type="component" value="Unassembled WGS sequence"/>
</dbReference>
<accession>A0A183AYM1</accession>
<protein>
    <submittedName>
        <fullName evidence="2 4">Uncharacterized protein</fullName>
    </submittedName>
</protein>
<name>A0A183AYM1_9TREM</name>